<evidence type="ECO:0000259" key="3">
    <source>
        <dbReference type="PROSITE" id="PS51089"/>
    </source>
</evidence>
<dbReference type="SMART" id="SM00262">
    <property type="entry name" value="GEL"/>
    <property type="match status" value="3"/>
</dbReference>
<dbReference type="GO" id="GO:0051014">
    <property type="term" value="P:actin filament severing"/>
    <property type="evidence" value="ECO:0007669"/>
    <property type="project" value="TreeGrafter"/>
</dbReference>
<dbReference type="GO" id="GO:0005737">
    <property type="term" value="C:cytoplasm"/>
    <property type="evidence" value="ECO:0007669"/>
    <property type="project" value="TreeGrafter"/>
</dbReference>
<dbReference type="InterPro" id="IPR036886">
    <property type="entry name" value="Villin_headpiece_dom_sf"/>
</dbReference>
<organism evidence="4">
    <name type="scientific">Arion vulgaris</name>
    <dbReference type="NCBI Taxonomy" id="1028688"/>
    <lineage>
        <taxon>Eukaryota</taxon>
        <taxon>Metazoa</taxon>
        <taxon>Spiralia</taxon>
        <taxon>Lophotrochozoa</taxon>
        <taxon>Mollusca</taxon>
        <taxon>Gastropoda</taxon>
        <taxon>Heterobranchia</taxon>
        <taxon>Euthyneura</taxon>
        <taxon>Panpulmonata</taxon>
        <taxon>Eupulmonata</taxon>
        <taxon>Stylommatophora</taxon>
        <taxon>Helicina</taxon>
        <taxon>Arionoidea</taxon>
        <taxon>Arionidae</taxon>
        <taxon>Arion</taxon>
    </lineage>
</organism>
<evidence type="ECO:0000256" key="2">
    <source>
        <dbReference type="SAM" id="MobiDB-lite"/>
    </source>
</evidence>
<gene>
    <name evidence="4" type="primary">ORF170699</name>
</gene>
<dbReference type="PANTHER" id="PTHR11977">
    <property type="entry name" value="VILLIN"/>
    <property type="match status" value="1"/>
</dbReference>
<dbReference type="Pfam" id="PF02209">
    <property type="entry name" value="VHP"/>
    <property type="match status" value="1"/>
</dbReference>
<dbReference type="AlphaFoldDB" id="A0A0B7BBE5"/>
<dbReference type="GO" id="GO:0005546">
    <property type="term" value="F:phosphatidylinositol-4,5-bisphosphate binding"/>
    <property type="evidence" value="ECO:0007669"/>
    <property type="project" value="TreeGrafter"/>
</dbReference>
<dbReference type="Pfam" id="PF00626">
    <property type="entry name" value="Gelsolin"/>
    <property type="match status" value="1"/>
</dbReference>
<dbReference type="GO" id="GO:0015629">
    <property type="term" value="C:actin cytoskeleton"/>
    <property type="evidence" value="ECO:0007669"/>
    <property type="project" value="TreeGrafter"/>
</dbReference>
<sequence length="1245" mass="140903">VNSNNSHRHVALTIPESVQRVDHFSSSTYIREASATISTVKSSGSLDIKTLTSSSTVTDITSTISNQQIPEGSETKSGQSASDDGESSSGEILEDTPRTSKLKRKSRFSDRAAKSERYKTQPPELTGTASCTTTSTETTPRRKFKYEGRHRTQPITPDEMREAEASTPVSDLTRTPGGSIAERLNQLKTSGEEEWRKRVGRKEEILATPDIIKHREKTGGIDHRPTSIADRLNELETSMTTWKERVEESDAKQFTVAGRLPQSSSKNSTPLSSPVTPTKDFIAKIPLPKDIVQDTSVSVESLRKTTKVGVTDEDTEVARKPVSVEVPDMGEEIESFFAVKPIEEIKDKVDMEVDDFNDIFIGSEMILSTVRKVRLKKKNKPSSQNPLKTMSQKVELRQEYTEVMYGTAEKELKRVTKEALAKDAGFAQAALAGLASKENFKQVELRRTDSGSSVHGQALDPFKELMLLHVKGRRSVQTRLVEPNAQSINEGDCYILVTPDKVIHWEGRYANVIEKAKASEVASYIQQKKDLGCKKSNEVFTVYQDKDHIGSGKLFWAALEGEKQFQACGPEAEDELYENSIIKCNMVYKLDGNALMPYKEYWGAIPKFEMLKKNEVIIFDFGTEFYVWQGKAVSMEQRKLGLKLSKQLFEKGYDYTESAINPLSPLRLEESSGIPLNALTRPQWTIFGKVNQNMETILFREKFADWPDSSRLIGCKGHGPLDAASKDPLELKPFDAKKMIPHNTAPVNLKLEGANLGRGVKWSEDMQGFVKEQDIITLDVIAWHVMEYEHYKLPALSHGQFHDGDTYVVRWQYMVANANLRSLKGNAARNSLTGRERCAYFFWQGNQSTINEKGASALMTVELDEERGPQVRVLQGKEPPCFLNLFGGRMILHIGKREDPTTNSQGSWRFYCLRGDYDNEVYLLEIPVSIKHLRSRSSVVLLNVKTGIAYVWHGAKSPKHVRELCLKAVARLKENTPLEVGLHEQAVITVVEVEEGEERREIWSALDKQDRTIYHSLLTDPKPYNHTVRLFHMSSVNLVFDVHEQLNPARVPDLTTPFPFLQSDLYKATQPGLFLIDNEQEVYLWQGWWPVGSNDTENVHTGSAIARFNHDRRLAMETTLHYCREKNPTKPPTAYLVCAGVEPVSFTSLFPFWEDDTIVIDIANEEGKTPGYMEKVSDILHRLTKTRYTLAELQERPLPDGVDPLKLERYLFDADFEDILEMSREEFYAQPHWKQIDMKKGVGLF</sequence>
<dbReference type="SMART" id="SM00153">
    <property type="entry name" value="VHP"/>
    <property type="match status" value="1"/>
</dbReference>
<dbReference type="EMBL" id="HACG01042525">
    <property type="protein sequence ID" value="CEK89390.1"/>
    <property type="molecule type" value="Transcribed_RNA"/>
</dbReference>
<dbReference type="InterPro" id="IPR007122">
    <property type="entry name" value="Villin/Gelsolin"/>
</dbReference>
<dbReference type="Gene3D" id="3.40.20.10">
    <property type="entry name" value="Severin"/>
    <property type="match status" value="5"/>
</dbReference>
<evidence type="ECO:0000256" key="1">
    <source>
        <dbReference type="ARBA" id="ARBA00008418"/>
    </source>
</evidence>
<dbReference type="InterPro" id="IPR003128">
    <property type="entry name" value="Villin_headpiece"/>
</dbReference>
<accession>A0A0B7BBE5</accession>
<comment type="similarity">
    <text evidence="1">Belongs to the villin/gelsolin family.</text>
</comment>
<feature type="compositionally biased region" description="Low complexity" evidence="2">
    <location>
        <begin position="77"/>
        <end position="91"/>
    </location>
</feature>
<dbReference type="GO" id="GO:0008154">
    <property type="term" value="P:actin polymerization or depolymerization"/>
    <property type="evidence" value="ECO:0007669"/>
    <property type="project" value="TreeGrafter"/>
</dbReference>
<feature type="domain" description="HP" evidence="3">
    <location>
        <begin position="1182"/>
        <end position="1245"/>
    </location>
</feature>
<name>A0A0B7BBE5_9EUPU</name>
<dbReference type="SUPFAM" id="SSF55753">
    <property type="entry name" value="Actin depolymerizing proteins"/>
    <property type="match status" value="5"/>
</dbReference>
<feature type="compositionally biased region" description="Basic and acidic residues" evidence="2">
    <location>
        <begin position="107"/>
        <end position="119"/>
    </location>
</feature>
<feature type="region of interest" description="Disordered" evidence="2">
    <location>
        <begin position="256"/>
        <end position="277"/>
    </location>
</feature>
<dbReference type="GO" id="GO:0051016">
    <property type="term" value="P:barbed-end actin filament capping"/>
    <property type="evidence" value="ECO:0007669"/>
    <property type="project" value="TreeGrafter"/>
</dbReference>
<dbReference type="PANTHER" id="PTHR11977:SF45">
    <property type="entry name" value="SUPERVILLIN"/>
    <property type="match status" value="1"/>
</dbReference>
<dbReference type="PROSITE" id="PS51089">
    <property type="entry name" value="HP"/>
    <property type="match status" value="1"/>
</dbReference>
<dbReference type="GO" id="GO:0051015">
    <property type="term" value="F:actin filament binding"/>
    <property type="evidence" value="ECO:0007669"/>
    <property type="project" value="InterPro"/>
</dbReference>
<dbReference type="Gene3D" id="1.10.950.10">
    <property type="entry name" value="Villin headpiece domain"/>
    <property type="match status" value="1"/>
</dbReference>
<dbReference type="CDD" id="cd11293">
    <property type="entry name" value="gelsolin_S4_like"/>
    <property type="match status" value="1"/>
</dbReference>
<evidence type="ECO:0000313" key="4">
    <source>
        <dbReference type="EMBL" id="CEK89390.1"/>
    </source>
</evidence>
<dbReference type="InterPro" id="IPR029006">
    <property type="entry name" value="ADF-H/Gelsolin-like_dom_sf"/>
</dbReference>
<feature type="compositionally biased region" description="Low complexity" evidence="2">
    <location>
        <begin position="261"/>
        <end position="274"/>
    </location>
</feature>
<feature type="non-terminal residue" evidence="4">
    <location>
        <position position="1"/>
    </location>
</feature>
<proteinExistence type="inferred from homology"/>
<reference evidence="4" key="1">
    <citation type="submission" date="2014-12" db="EMBL/GenBank/DDBJ databases">
        <title>Insight into the proteome of Arion vulgaris.</title>
        <authorList>
            <person name="Aradska J."/>
            <person name="Bulat T."/>
            <person name="Smidak R."/>
            <person name="Sarate P."/>
            <person name="Gangsoo J."/>
            <person name="Sialana F."/>
            <person name="Bilban M."/>
            <person name="Lubec G."/>
        </authorList>
    </citation>
    <scope>NUCLEOTIDE SEQUENCE</scope>
    <source>
        <tissue evidence="4">Skin</tissue>
    </source>
</reference>
<protein>
    <recommendedName>
        <fullName evidence="3">HP domain-containing protein</fullName>
    </recommendedName>
</protein>
<dbReference type="InterPro" id="IPR007123">
    <property type="entry name" value="Gelsolin-like_dom"/>
</dbReference>
<dbReference type="SUPFAM" id="SSF47050">
    <property type="entry name" value="VHP, Villin headpiece domain"/>
    <property type="match status" value="1"/>
</dbReference>
<feature type="region of interest" description="Disordered" evidence="2">
    <location>
        <begin position="62"/>
        <end position="177"/>
    </location>
</feature>
<feature type="compositionally biased region" description="Low complexity" evidence="2">
    <location>
        <begin position="126"/>
        <end position="138"/>
    </location>
</feature>